<dbReference type="PATRIC" id="fig|882800.3.peg.193"/>
<organism evidence="2 3">
    <name type="scientific">Methylorubrum extorquens DSM 13060</name>
    <dbReference type="NCBI Taxonomy" id="882800"/>
    <lineage>
        <taxon>Bacteria</taxon>
        <taxon>Pseudomonadati</taxon>
        <taxon>Pseudomonadota</taxon>
        <taxon>Alphaproteobacteria</taxon>
        <taxon>Hyphomicrobiales</taxon>
        <taxon>Methylobacteriaceae</taxon>
        <taxon>Methylorubrum</taxon>
    </lineage>
</organism>
<dbReference type="InterPro" id="IPR024408">
    <property type="entry name" value="Muramidase"/>
</dbReference>
<dbReference type="EMBL" id="AGJK01000003">
    <property type="protein sequence ID" value="EHP94860.1"/>
    <property type="molecule type" value="Genomic_DNA"/>
</dbReference>
<comment type="caution">
    <text evidence="2">The sequence shown here is derived from an EMBL/GenBank/DDBJ whole genome shotgun (WGS) entry which is preliminary data.</text>
</comment>
<dbReference type="RefSeq" id="WP_003596285.1">
    <property type="nucleotide sequence ID" value="NZ_AGJK01000003.1"/>
</dbReference>
<sequence length="270" mass="28813">MTSAASIADAFARVRAAGFVGKATPLADIDLPRIGHTIGVGEDEIHTVIDVEASGGGFDAKKRPKMLFEPHVFYRNLAGVERTHAVNAGLAYAAWKPGAYPSDSYPRLTAAMAINETAALKASSWGLGQILGENFVAAGYDSPQQMVLAFVEGGESEHLAAMVRFIVHNKLDDELRAHNWAGFARGYNGAGYAKNGYHTKLAARYAWWAKRPDTPWSPEMDAVGKPVPTRPVDVAPVIPPPAITPPTQPVPTVQTGGLWAAIKGIFGART</sequence>
<dbReference type="Pfam" id="PF11860">
    <property type="entry name" value="Muramidase"/>
    <property type="match status" value="1"/>
</dbReference>
<feature type="domain" description="N-acetylmuramidase" evidence="1">
    <location>
        <begin position="44"/>
        <end position="208"/>
    </location>
</feature>
<evidence type="ECO:0000313" key="2">
    <source>
        <dbReference type="EMBL" id="EHP94860.1"/>
    </source>
</evidence>
<accession>H1KC43</accession>
<name>H1KC43_METEX</name>
<dbReference type="Proteomes" id="UP000004382">
    <property type="component" value="Unassembled WGS sequence"/>
</dbReference>
<evidence type="ECO:0000313" key="3">
    <source>
        <dbReference type="Proteomes" id="UP000004382"/>
    </source>
</evidence>
<proteinExistence type="predicted"/>
<dbReference type="AlphaFoldDB" id="H1KC43"/>
<evidence type="ECO:0000259" key="1">
    <source>
        <dbReference type="Pfam" id="PF11860"/>
    </source>
</evidence>
<reference evidence="2 3" key="1">
    <citation type="submission" date="2011-09" db="EMBL/GenBank/DDBJ databases">
        <title>The draft genome of Methylobacterium extorquens DSM 13060.</title>
        <authorList>
            <consortium name="US DOE Joint Genome Institute (JGI-PGF)"/>
            <person name="Lucas S."/>
            <person name="Han J."/>
            <person name="Lapidus A."/>
            <person name="Cheng J.-F."/>
            <person name="Goodwin L."/>
            <person name="Pitluck S."/>
            <person name="Peters L."/>
            <person name="Land M.L."/>
            <person name="Hauser L."/>
            <person name="Koskimaki J."/>
            <person name="Halonen O."/>
            <person name="Pirttila A."/>
            <person name="Frank C."/>
            <person name="Woyke T.J."/>
        </authorList>
    </citation>
    <scope>NUCLEOTIDE SEQUENCE [LARGE SCALE GENOMIC DNA]</scope>
    <source>
        <strain evidence="2 3">DSM 13060</strain>
    </source>
</reference>
<gene>
    <name evidence="2" type="ORF">MetexDRAFT_0205</name>
</gene>
<protein>
    <recommendedName>
        <fullName evidence="1">N-acetylmuramidase domain-containing protein</fullName>
    </recommendedName>
</protein>